<keyword evidence="2" id="KW-1133">Transmembrane helix</keyword>
<keyword evidence="2" id="KW-0472">Membrane</keyword>
<dbReference type="PANTHER" id="PTHR30093:SF47">
    <property type="entry name" value="TYPE IV PILUS NON-CORE MINOR PILIN PILE"/>
    <property type="match status" value="1"/>
</dbReference>
<name>A0A1A7RA37_9GAMM</name>
<dbReference type="STRING" id="1443941.A9J31_02200"/>
<dbReference type="InterPro" id="IPR031982">
    <property type="entry name" value="PilE-like"/>
</dbReference>
<evidence type="ECO:0000256" key="2">
    <source>
        <dbReference type="SAM" id="Phobius"/>
    </source>
</evidence>
<gene>
    <name evidence="3" type="ORF">A9J31_02200</name>
</gene>
<organism evidence="3 4">
    <name type="scientific">Acinetobacter gandensis</name>
    <dbReference type="NCBI Taxonomy" id="1443941"/>
    <lineage>
        <taxon>Bacteria</taxon>
        <taxon>Pseudomonadati</taxon>
        <taxon>Pseudomonadota</taxon>
        <taxon>Gammaproteobacteria</taxon>
        <taxon>Moraxellales</taxon>
        <taxon>Moraxellaceae</taxon>
        <taxon>Acinetobacter</taxon>
    </lineage>
</organism>
<comment type="caution">
    <text evidence="3">The sequence shown here is derived from an EMBL/GenBank/DDBJ whole genome shotgun (WGS) entry which is preliminary data.</text>
</comment>
<feature type="transmembrane region" description="Helical" evidence="2">
    <location>
        <begin position="13"/>
        <end position="31"/>
    </location>
</feature>
<dbReference type="InterPro" id="IPR000983">
    <property type="entry name" value="Bac_GSPG_pilin"/>
</dbReference>
<sequence length="137" mass="14760">MESYNKGFTLIELMIVVVILGILAAIAYPSYTGYQERGKRVEAQTVLLDIAQQMSAYKVAHGNYDNASSASFVTAKIPSTGTENYSVVLTVSADKHSWTLEAIPANSMVNTGALTLDSSGQQCWEKTSGACDPWDGK</sequence>
<dbReference type="NCBIfam" id="TIGR02532">
    <property type="entry name" value="IV_pilin_GFxxxE"/>
    <property type="match status" value="1"/>
</dbReference>
<evidence type="ECO:0000313" key="3">
    <source>
        <dbReference type="EMBL" id="OBX29125.1"/>
    </source>
</evidence>
<dbReference type="Gene3D" id="3.30.700.10">
    <property type="entry name" value="Glycoprotein, Type 4 Pilin"/>
    <property type="match status" value="1"/>
</dbReference>
<reference evidence="4" key="1">
    <citation type="submission" date="2016-06" db="EMBL/GenBank/DDBJ databases">
        <authorList>
            <person name="Radolfova-Krizova L."/>
            <person name="Nemec A."/>
        </authorList>
    </citation>
    <scope>NUCLEOTIDE SEQUENCE [LARGE SCALE GENOMIC DNA]</scope>
    <source>
        <strain evidence="4">ANC 4275</strain>
    </source>
</reference>
<keyword evidence="2" id="KW-0812">Transmembrane</keyword>
<evidence type="ECO:0000313" key="4">
    <source>
        <dbReference type="Proteomes" id="UP000185753"/>
    </source>
</evidence>
<dbReference type="Pfam" id="PF16732">
    <property type="entry name" value="ComP_DUS"/>
    <property type="match status" value="1"/>
</dbReference>
<dbReference type="GO" id="GO:0043683">
    <property type="term" value="P:type IV pilus assembly"/>
    <property type="evidence" value="ECO:0007669"/>
    <property type="project" value="InterPro"/>
</dbReference>
<dbReference type="Pfam" id="PF07963">
    <property type="entry name" value="N_methyl"/>
    <property type="match status" value="1"/>
</dbReference>
<dbReference type="InterPro" id="IPR045584">
    <property type="entry name" value="Pilin-like"/>
</dbReference>
<accession>A0A1A7RA37</accession>
<proteinExistence type="predicted"/>
<dbReference type="PRINTS" id="PR00813">
    <property type="entry name" value="BCTERIALGSPG"/>
</dbReference>
<protein>
    <submittedName>
        <fullName evidence="3">Prepilin-type N-terminal cleavage/methylation domain-containing protein</fullName>
    </submittedName>
</protein>
<dbReference type="SUPFAM" id="SSF54523">
    <property type="entry name" value="Pili subunits"/>
    <property type="match status" value="1"/>
</dbReference>
<dbReference type="AlphaFoldDB" id="A0A1A7RA37"/>
<keyword evidence="1" id="KW-0488">Methylation</keyword>
<dbReference type="EMBL" id="LZDS01000012">
    <property type="protein sequence ID" value="OBX29125.1"/>
    <property type="molecule type" value="Genomic_DNA"/>
</dbReference>
<dbReference type="Proteomes" id="UP000185753">
    <property type="component" value="Unassembled WGS sequence"/>
</dbReference>
<dbReference type="RefSeq" id="WP_067762982.1">
    <property type="nucleotide sequence ID" value="NZ_LZDS01000012.1"/>
</dbReference>
<keyword evidence="4" id="KW-1185">Reference proteome</keyword>
<dbReference type="GO" id="GO:0015627">
    <property type="term" value="C:type II protein secretion system complex"/>
    <property type="evidence" value="ECO:0007669"/>
    <property type="project" value="InterPro"/>
</dbReference>
<dbReference type="PANTHER" id="PTHR30093">
    <property type="entry name" value="GENERAL SECRETION PATHWAY PROTEIN G"/>
    <property type="match status" value="1"/>
</dbReference>
<evidence type="ECO:0000256" key="1">
    <source>
        <dbReference type="ARBA" id="ARBA00022481"/>
    </source>
</evidence>
<dbReference type="PROSITE" id="PS00409">
    <property type="entry name" value="PROKAR_NTER_METHYL"/>
    <property type="match status" value="1"/>
</dbReference>
<dbReference type="InterPro" id="IPR012902">
    <property type="entry name" value="N_methyl_site"/>
</dbReference>
<dbReference type="GO" id="GO:0015628">
    <property type="term" value="P:protein secretion by the type II secretion system"/>
    <property type="evidence" value="ECO:0007669"/>
    <property type="project" value="InterPro"/>
</dbReference>